<dbReference type="PANTHER" id="PTHR43223:SF2">
    <property type="entry name" value="METALLO-BETA-LACTAMASE DOMAIN-CONTAINING PROTEIN"/>
    <property type="match status" value="1"/>
</dbReference>
<organism evidence="6 7">
    <name type="scientific">Subtercola lobariae</name>
    <dbReference type="NCBI Taxonomy" id="1588641"/>
    <lineage>
        <taxon>Bacteria</taxon>
        <taxon>Bacillati</taxon>
        <taxon>Actinomycetota</taxon>
        <taxon>Actinomycetes</taxon>
        <taxon>Micrococcales</taxon>
        <taxon>Microbacteriaceae</taxon>
        <taxon>Subtercola</taxon>
    </lineage>
</organism>
<dbReference type="SUPFAM" id="SSF55718">
    <property type="entry name" value="SCP-like"/>
    <property type="match status" value="1"/>
</dbReference>
<dbReference type="Gene3D" id="1.25.40.880">
    <property type="entry name" value="Alkyl sulfatase, dimerisation domain"/>
    <property type="match status" value="1"/>
</dbReference>
<dbReference type="GO" id="GO:0046872">
    <property type="term" value="F:metal ion binding"/>
    <property type="evidence" value="ECO:0007669"/>
    <property type="project" value="UniProtKB-KW"/>
</dbReference>
<name>A0A917B4I0_9MICO</name>
<dbReference type="InterPro" id="IPR052195">
    <property type="entry name" value="Bact_Alkyl/Aryl-Sulfatase"/>
</dbReference>
<evidence type="ECO:0000256" key="1">
    <source>
        <dbReference type="ARBA" id="ARBA00022723"/>
    </source>
</evidence>
<feature type="domain" description="Alkyl sulfatase dimerisation" evidence="4">
    <location>
        <begin position="13"/>
        <end position="106"/>
    </location>
</feature>
<keyword evidence="3" id="KW-0862">Zinc</keyword>
<dbReference type="SUPFAM" id="SSF56281">
    <property type="entry name" value="Metallo-hydrolase/oxidoreductase"/>
    <property type="match status" value="1"/>
</dbReference>
<dbReference type="Pfam" id="PF14864">
    <property type="entry name" value="Alkyl_sulf_C"/>
    <property type="match status" value="1"/>
</dbReference>
<feature type="domain" description="Alkyl sulfatase C-terminal" evidence="5">
    <location>
        <begin position="117"/>
        <end position="230"/>
    </location>
</feature>
<dbReference type="GO" id="GO:0016787">
    <property type="term" value="F:hydrolase activity"/>
    <property type="evidence" value="ECO:0007669"/>
    <property type="project" value="UniProtKB-KW"/>
</dbReference>
<dbReference type="GO" id="GO:0046983">
    <property type="term" value="F:protein dimerization activity"/>
    <property type="evidence" value="ECO:0007669"/>
    <property type="project" value="InterPro"/>
</dbReference>
<evidence type="ECO:0000313" key="6">
    <source>
        <dbReference type="EMBL" id="GGF23245.1"/>
    </source>
</evidence>
<sequence length="243" mass="25831">MPHLFELKEVCRDADPATLSPLNIRASSKRYIELIGGRDAVYAAAKVAADAGDHQWAAELVSHLVRVDPEDTEARLLKADALRTLGYGTPNSNWRNFYLTAARELDGTIDYSLGIQINAPDQIAAMPGSALLDSLRFRIDPEKAGTATATAGIHVSDTGEDIGLIIRNGVLEVSGVIPSDASFVLQVPKQAVAGMIFLDTLGVLQKALDGGAASFSAGGPEDAAAFFAYFEPHSDTHITLANR</sequence>
<evidence type="ECO:0000313" key="7">
    <source>
        <dbReference type="Proteomes" id="UP000598775"/>
    </source>
</evidence>
<evidence type="ECO:0000256" key="3">
    <source>
        <dbReference type="ARBA" id="ARBA00022833"/>
    </source>
</evidence>
<evidence type="ECO:0008006" key="8">
    <source>
        <dbReference type="Google" id="ProtNLM"/>
    </source>
</evidence>
<dbReference type="InterPro" id="IPR036866">
    <property type="entry name" value="RibonucZ/Hydroxyglut_hydro"/>
</dbReference>
<dbReference type="PANTHER" id="PTHR43223">
    <property type="entry name" value="ALKYL/ARYL-SULFATASE"/>
    <property type="match status" value="1"/>
</dbReference>
<evidence type="ECO:0000259" key="4">
    <source>
        <dbReference type="Pfam" id="PF14863"/>
    </source>
</evidence>
<keyword evidence="1" id="KW-0479">Metal-binding</keyword>
<comment type="caution">
    <text evidence="6">The sequence shown here is derived from an EMBL/GenBank/DDBJ whole genome shotgun (WGS) entry which is preliminary data.</text>
</comment>
<proteinExistence type="predicted"/>
<dbReference type="AlphaFoldDB" id="A0A917B4I0"/>
<dbReference type="InterPro" id="IPR029229">
    <property type="entry name" value="Alkyl_sulf_C"/>
</dbReference>
<keyword evidence="7" id="KW-1185">Reference proteome</keyword>
<dbReference type="InterPro" id="IPR036527">
    <property type="entry name" value="SCP2_sterol-bd_dom_sf"/>
</dbReference>
<dbReference type="Proteomes" id="UP000598775">
    <property type="component" value="Unassembled WGS sequence"/>
</dbReference>
<reference evidence="6 7" key="1">
    <citation type="journal article" date="2014" name="Int. J. Syst. Evol. Microbiol.">
        <title>Complete genome sequence of Corynebacterium casei LMG S-19264T (=DSM 44701T), isolated from a smear-ripened cheese.</title>
        <authorList>
            <consortium name="US DOE Joint Genome Institute (JGI-PGF)"/>
            <person name="Walter F."/>
            <person name="Albersmeier A."/>
            <person name="Kalinowski J."/>
            <person name="Ruckert C."/>
        </authorList>
    </citation>
    <scope>NUCLEOTIDE SEQUENCE [LARGE SCALE GENOMIC DNA]</scope>
    <source>
        <strain evidence="6 7">CGMCC 1.12976</strain>
    </source>
</reference>
<evidence type="ECO:0000259" key="5">
    <source>
        <dbReference type="Pfam" id="PF14864"/>
    </source>
</evidence>
<dbReference type="Pfam" id="PF14863">
    <property type="entry name" value="Alkyl_sulf_dimr"/>
    <property type="match status" value="1"/>
</dbReference>
<accession>A0A917B4I0</accession>
<protein>
    <recommendedName>
        <fullName evidence="8">Alkyl sulfatase dimerisation domain-containing protein</fullName>
    </recommendedName>
</protein>
<evidence type="ECO:0000256" key="2">
    <source>
        <dbReference type="ARBA" id="ARBA00022801"/>
    </source>
</evidence>
<dbReference type="Gene3D" id="3.30.1050.10">
    <property type="entry name" value="SCP2 sterol-binding domain"/>
    <property type="match status" value="1"/>
</dbReference>
<dbReference type="InterPro" id="IPR038536">
    <property type="entry name" value="Alkyl/aryl-sulf_dimr_sf"/>
</dbReference>
<dbReference type="InterPro" id="IPR029228">
    <property type="entry name" value="Alkyl_sulf_dimr"/>
</dbReference>
<dbReference type="EMBL" id="BMGP01000002">
    <property type="protein sequence ID" value="GGF23245.1"/>
    <property type="molecule type" value="Genomic_DNA"/>
</dbReference>
<gene>
    <name evidence="6" type="ORF">GCM10011399_16060</name>
</gene>
<keyword evidence="2" id="KW-0378">Hydrolase</keyword>